<dbReference type="Pfam" id="PF09139">
    <property type="entry name" value="Tam41_Mmp37"/>
    <property type="match status" value="1"/>
</dbReference>
<feature type="non-terminal residue" evidence="20">
    <location>
        <position position="1"/>
    </location>
</feature>
<evidence type="ECO:0000256" key="1">
    <source>
        <dbReference type="ARBA" id="ARBA00001946"/>
    </source>
</evidence>
<evidence type="ECO:0000256" key="8">
    <source>
        <dbReference type="ARBA" id="ARBA00022516"/>
    </source>
</evidence>
<proteinExistence type="inferred from homology"/>
<organism evidence="20 21">
    <name type="scientific">Aureobasidium melanogenum</name>
    <name type="common">Aureobasidium pullulans var. melanogenum</name>
    <dbReference type="NCBI Taxonomy" id="46634"/>
    <lineage>
        <taxon>Eukaryota</taxon>
        <taxon>Fungi</taxon>
        <taxon>Dikarya</taxon>
        <taxon>Ascomycota</taxon>
        <taxon>Pezizomycotina</taxon>
        <taxon>Dothideomycetes</taxon>
        <taxon>Dothideomycetidae</taxon>
        <taxon>Dothideales</taxon>
        <taxon>Saccotheciaceae</taxon>
        <taxon>Aureobasidium</taxon>
    </lineage>
</organism>
<keyword evidence="9" id="KW-0808">Transferase</keyword>
<evidence type="ECO:0000256" key="16">
    <source>
        <dbReference type="ARBA" id="ARBA00023209"/>
    </source>
</evidence>
<reference evidence="20" key="2">
    <citation type="submission" date="2021-08" db="EMBL/GenBank/DDBJ databases">
        <authorList>
            <person name="Gostincar C."/>
            <person name="Sun X."/>
            <person name="Song Z."/>
            <person name="Gunde-Cimerman N."/>
        </authorList>
    </citation>
    <scope>NUCLEOTIDE SEQUENCE</scope>
    <source>
        <strain evidence="20">EXF-8016</strain>
    </source>
</reference>
<keyword evidence="14" id="KW-0496">Mitochondrion</keyword>
<evidence type="ECO:0000256" key="14">
    <source>
        <dbReference type="ARBA" id="ARBA00023128"/>
    </source>
</evidence>
<dbReference type="GO" id="GO:0016024">
    <property type="term" value="P:CDP-diacylglycerol biosynthetic process"/>
    <property type="evidence" value="ECO:0007669"/>
    <property type="project" value="TreeGrafter"/>
</dbReference>
<keyword evidence="17" id="KW-1208">Phospholipid metabolism</keyword>
<comment type="pathway">
    <text evidence="4">Lipid metabolism.</text>
</comment>
<dbReference type="InterPro" id="IPR015222">
    <property type="entry name" value="Tam41"/>
</dbReference>
<dbReference type="EC" id="2.7.7.41" evidence="6"/>
<comment type="similarity">
    <text evidence="5">Belongs to the TAM41 family.</text>
</comment>
<evidence type="ECO:0000313" key="21">
    <source>
        <dbReference type="Proteomes" id="UP000767238"/>
    </source>
</evidence>
<dbReference type="EMBL" id="JAHFYH010000001">
    <property type="protein sequence ID" value="KAH0238030.1"/>
    <property type="molecule type" value="Genomic_DNA"/>
</dbReference>
<feature type="region of interest" description="Disordered" evidence="19">
    <location>
        <begin position="610"/>
        <end position="632"/>
    </location>
</feature>
<comment type="caution">
    <text evidence="20">The sequence shown here is derived from an EMBL/GenBank/DDBJ whole genome shotgun (WGS) entry which is preliminary data.</text>
</comment>
<feature type="compositionally biased region" description="Low complexity" evidence="19">
    <location>
        <begin position="142"/>
        <end position="175"/>
    </location>
</feature>
<feature type="non-terminal residue" evidence="20">
    <location>
        <position position="632"/>
    </location>
</feature>
<dbReference type="GO" id="GO:0032049">
    <property type="term" value="P:cardiolipin biosynthetic process"/>
    <property type="evidence" value="ECO:0007669"/>
    <property type="project" value="InterPro"/>
</dbReference>
<keyword evidence="11" id="KW-0999">Mitochondrion inner membrane</keyword>
<keyword evidence="15" id="KW-0472">Membrane</keyword>
<dbReference type="GO" id="GO:0004605">
    <property type="term" value="F:phosphatidate cytidylyltransferase activity"/>
    <property type="evidence" value="ECO:0007669"/>
    <property type="project" value="UniProtKB-EC"/>
</dbReference>
<dbReference type="Proteomes" id="UP000767238">
    <property type="component" value="Unassembled WGS sequence"/>
</dbReference>
<evidence type="ECO:0000256" key="3">
    <source>
        <dbReference type="ARBA" id="ARBA00005119"/>
    </source>
</evidence>
<evidence type="ECO:0000256" key="15">
    <source>
        <dbReference type="ARBA" id="ARBA00023136"/>
    </source>
</evidence>
<comment type="pathway">
    <text evidence="3">Phospholipid metabolism; CDP-diacylglycerol biosynthesis; CDP-diacylglycerol from sn-glycerol 3-phosphate: step 3/3.</text>
</comment>
<evidence type="ECO:0000256" key="7">
    <source>
        <dbReference type="ARBA" id="ARBA00018337"/>
    </source>
</evidence>
<name>A0A9P8GQR0_AURME</name>
<feature type="region of interest" description="Disordered" evidence="19">
    <location>
        <begin position="142"/>
        <end position="184"/>
    </location>
</feature>
<gene>
    <name evidence="20" type="ORF">KCV03_g49</name>
</gene>
<comment type="cofactor">
    <cofactor evidence="1">
        <name>Mg(2+)</name>
        <dbReference type="ChEBI" id="CHEBI:18420"/>
    </cofactor>
</comment>
<comment type="subcellular location">
    <subcellularLocation>
        <location evidence="2">Mitochondrion inner membrane</location>
        <topology evidence="2">Peripheral membrane protein</topology>
        <orientation evidence="2">Matrix side</orientation>
    </subcellularLocation>
</comment>
<accession>A0A9P8GQR0</accession>
<keyword evidence="12" id="KW-0460">Magnesium</keyword>
<evidence type="ECO:0000256" key="13">
    <source>
        <dbReference type="ARBA" id="ARBA00023098"/>
    </source>
</evidence>
<dbReference type="PANTHER" id="PTHR13619:SF0">
    <property type="entry name" value="PHOSPHATIDATE CYTIDYLYLTRANSFERASE, MITOCHONDRIAL"/>
    <property type="match status" value="1"/>
</dbReference>
<evidence type="ECO:0000313" key="20">
    <source>
        <dbReference type="EMBL" id="KAH0238030.1"/>
    </source>
</evidence>
<dbReference type="GO" id="GO:0005743">
    <property type="term" value="C:mitochondrial inner membrane"/>
    <property type="evidence" value="ECO:0007669"/>
    <property type="project" value="UniProtKB-SubCell"/>
</dbReference>
<evidence type="ECO:0000256" key="11">
    <source>
        <dbReference type="ARBA" id="ARBA00022792"/>
    </source>
</evidence>
<keyword evidence="13" id="KW-0443">Lipid metabolism</keyword>
<evidence type="ECO:0000256" key="10">
    <source>
        <dbReference type="ARBA" id="ARBA00022695"/>
    </source>
</evidence>
<evidence type="ECO:0000256" key="19">
    <source>
        <dbReference type="SAM" id="MobiDB-lite"/>
    </source>
</evidence>
<evidence type="ECO:0000256" key="2">
    <source>
        <dbReference type="ARBA" id="ARBA00004443"/>
    </source>
</evidence>
<reference evidence="20" key="1">
    <citation type="journal article" date="2021" name="J Fungi (Basel)">
        <title>Virulence traits and population genomics of the black yeast Aureobasidium melanogenum.</title>
        <authorList>
            <person name="Cernosa A."/>
            <person name="Sun X."/>
            <person name="Gostincar C."/>
            <person name="Fang C."/>
            <person name="Gunde-Cimerman N."/>
            <person name="Song Z."/>
        </authorList>
    </citation>
    <scope>NUCLEOTIDE SEQUENCE</scope>
    <source>
        <strain evidence="20">EXF-8016</strain>
    </source>
</reference>
<evidence type="ECO:0000256" key="17">
    <source>
        <dbReference type="ARBA" id="ARBA00023264"/>
    </source>
</evidence>
<keyword evidence="8" id="KW-0444">Lipid biosynthesis</keyword>
<keyword evidence="16" id="KW-0594">Phospholipid biosynthesis</keyword>
<sequence>LALPSVEFYGAVETLDIVVAVGSGLEEEAGASELSKSECDSWCSVLKVANRAEYVNMDMSRPGMAAMRDVRHADPAGCAFQRFQLLPNFIFVSSSQDPAIPKAIRPVRPLLARRSLPTPTSHYNRLRSTDALLRQHAARSAYSSTSSSSSSSSASESKASTAATSPPQSSAAATPNQTMPEGWEDNADYSQITAFSQLPHRYFGTNQHIKINEDFKEAMRQILWQFRAPIRYAFAYGSGVFTQSTNQSAANVAQSFSPHPHPPEAVTKWQEGGGKIIDFIFGVSHTEHWHSTNMRQNPHHYSFLKSLGSWTVSKVQDSIGAGVYFNPYITVNGVMIKYGVVNINTICKDLSEWDTLYLAGRLQKPVKILRDDPRVRLANQINLMSAVRTALLMLPENFTERQLYTTIAGISYMGDPRMNPRFGSENPRKVSNIVDAQLPSFRQLYVPLIENLPNVDFNDSRVPIEHGWETEAAVANALSSSGRAIPAEDIIGGLDGFKLQQDMDPKRRGNMVRRLPKSFRQKLYWNYQKKFQIPGSAFDKVIEEATDEDSMSIRRREGGDFERRIGTQDDIPEAVGDCIKKTISWPSTSQSLKGILTGGPTRSWKYLQEKRQKGKLGKAEKEGEKASKKKEE</sequence>
<evidence type="ECO:0000256" key="4">
    <source>
        <dbReference type="ARBA" id="ARBA00005189"/>
    </source>
</evidence>
<evidence type="ECO:0000256" key="6">
    <source>
        <dbReference type="ARBA" id="ARBA00012487"/>
    </source>
</evidence>
<evidence type="ECO:0000256" key="9">
    <source>
        <dbReference type="ARBA" id="ARBA00022679"/>
    </source>
</evidence>
<protein>
    <recommendedName>
        <fullName evidence="7">Phosphatidate cytidylyltransferase, mitochondrial</fullName>
        <ecNumber evidence="6">2.7.7.41</ecNumber>
    </recommendedName>
    <alternativeName>
        <fullName evidence="18">CDP-diacylglycerol synthase</fullName>
    </alternativeName>
</protein>
<dbReference type="PANTHER" id="PTHR13619">
    <property type="entry name" value="PHOSPHATIDATE CYTIDYLYLTRANSFERASE, MITOCHONDRIAL"/>
    <property type="match status" value="1"/>
</dbReference>
<evidence type="ECO:0000256" key="12">
    <source>
        <dbReference type="ARBA" id="ARBA00022842"/>
    </source>
</evidence>
<dbReference type="AlphaFoldDB" id="A0A9P8GQR0"/>
<evidence type="ECO:0000256" key="18">
    <source>
        <dbReference type="ARBA" id="ARBA00029893"/>
    </source>
</evidence>
<keyword evidence="10" id="KW-0548">Nucleotidyltransferase</keyword>
<evidence type="ECO:0000256" key="5">
    <source>
        <dbReference type="ARBA" id="ARBA00005458"/>
    </source>
</evidence>